<reference evidence="2" key="1">
    <citation type="submission" date="2019-05" db="EMBL/GenBank/DDBJ databases">
        <title>Annotation for the trematode Fasciolopsis buski.</title>
        <authorList>
            <person name="Choi Y.-J."/>
        </authorList>
    </citation>
    <scope>NUCLEOTIDE SEQUENCE</scope>
    <source>
        <strain evidence="2">HT</strain>
        <tissue evidence="2">Whole worm</tissue>
    </source>
</reference>
<protein>
    <submittedName>
        <fullName evidence="2">Uncharacterized protein</fullName>
    </submittedName>
</protein>
<feature type="compositionally biased region" description="Basic and acidic residues" evidence="1">
    <location>
        <begin position="282"/>
        <end position="291"/>
    </location>
</feature>
<gene>
    <name evidence="2" type="ORF">FBUS_10363</name>
</gene>
<dbReference type="Proteomes" id="UP000728185">
    <property type="component" value="Unassembled WGS sequence"/>
</dbReference>
<comment type="caution">
    <text evidence="2">The sequence shown here is derived from an EMBL/GenBank/DDBJ whole genome shotgun (WGS) entry which is preliminary data.</text>
</comment>
<evidence type="ECO:0000313" key="2">
    <source>
        <dbReference type="EMBL" id="KAA0199846.1"/>
    </source>
</evidence>
<evidence type="ECO:0000256" key="1">
    <source>
        <dbReference type="SAM" id="MobiDB-lite"/>
    </source>
</evidence>
<feature type="compositionally biased region" description="Polar residues" evidence="1">
    <location>
        <begin position="292"/>
        <end position="305"/>
    </location>
</feature>
<evidence type="ECO:0000313" key="3">
    <source>
        <dbReference type="Proteomes" id="UP000728185"/>
    </source>
</evidence>
<sequence length="461" mass="52178">MPRKQFLACVRKSTDSIVSDNTNNFRLPSVGALDCVKPAIKTIWKTEKAKNVKFTKCTSGAYFEEDPPPQMLARMKDFGFSFGVRDRNKSIISGVSEPDIGQSGVKRVENWIQSTGSNQPAKLDRLLMDTEAIRKEYDSHTTVSSTNQSSPIVYNDQLYEIEHSSEGGRSWESEYSRIDRSYSDCSVGMGTERPKMKTDCIPDEPRIPKVKGEGQCKMCTLFMEQCQMETKFEPDRVELISPKPEAQDEQPDSTIKVQSRTYKSTLTISISAVPVNSVSRSKITDRSRTNEEQPTVWKTHSSNLGFNPRGCAPHHHQTMDENNEQYISTQHYLHHRNLSNNTEAAKDCSSRSMDPGTDLYDDDHFTSVSEIGATRRLDPYLELIGYNLESTKSKPQRKTLTGDVSYSPKSSLTNSCSERQSQTNSLKIPVIINNGNNQNFHRVSPLTKENLEMHNLNYQLK</sequence>
<keyword evidence="3" id="KW-1185">Reference proteome</keyword>
<feature type="region of interest" description="Disordered" evidence="1">
    <location>
        <begin position="393"/>
        <end position="421"/>
    </location>
</feature>
<dbReference type="AlphaFoldDB" id="A0A8E0VL90"/>
<feature type="region of interest" description="Disordered" evidence="1">
    <location>
        <begin position="281"/>
        <end position="305"/>
    </location>
</feature>
<organism evidence="2 3">
    <name type="scientific">Fasciolopsis buskii</name>
    <dbReference type="NCBI Taxonomy" id="27845"/>
    <lineage>
        <taxon>Eukaryota</taxon>
        <taxon>Metazoa</taxon>
        <taxon>Spiralia</taxon>
        <taxon>Lophotrochozoa</taxon>
        <taxon>Platyhelminthes</taxon>
        <taxon>Trematoda</taxon>
        <taxon>Digenea</taxon>
        <taxon>Plagiorchiida</taxon>
        <taxon>Echinostomata</taxon>
        <taxon>Echinostomatoidea</taxon>
        <taxon>Fasciolidae</taxon>
        <taxon>Fasciolopsis</taxon>
    </lineage>
</organism>
<dbReference type="EMBL" id="LUCM01000887">
    <property type="protein sequence ID" value="KAA0199846.1"/>
    <property type="molecule type" value="Genomic_DNA"/>
</dbReference>
<name>A0A8E0VL90_9TREM</name>
<dbReference type="OrthoDB" id="10654618at2759"/>
<proteinExistence type="predicted"/>
<accession>A0A8E0VL90</accession>
<feature type="compositionally biased region" description="Polar residues" evidence="1">
    <location>
        <begin position="398"/>
        <end position="421"/>
    </location>
</feature>